<dbReference type="VEuPathDB" id="FungiDB:PHYBLDRAFT_70538"/>
<keyword evidence="1" id="KW-0732">Signal</keyword>
<reference evidence="3" key="1">
    <citation type="submission" date="2015-06" db="EMBL/GenBank/DDBJ databases">
        <title>Expansion of signal transduction pathways in fungi by whole-genome duplication.</title>
        <authorList>
            <consortium name="DOE Joint Genome Institute"/>
            <person name="Corrochano L.M."/>
            <person name="Kuo A."/>
            <person name="Marcet-Houben M."/>
            <person name="Polaino S."/>
            <person name="Salamov A."/>
            <person name="Villalobos J.M."/>
            <person name="Alvarez M.I."/>
            <person name="Avalos J."/>
            <person name="Benito E.P."/>
            <person name="Benoit I."/>
            <person name="Burger G."/>
            <person name="Camino L.P."/>
            <person name="Canovas D."/>
            <person name="Cerda-Olmedo E."/>
            <person name="Cheng J.-F."/>
            <person name="Dominguez A."/>
            <person name="Elias M."/>
            <person name="Eslava A.P."/>
            <person name="Glaser F."/>
            <person name="Grimwood J."/>
            <person name="Gutierrez G."/>
            <person name="Heitman J."/>
            <person name="Henrissat B."/>
            <person name="Iturriaga E.A."/>
            <person name="Lang B.F."/>
            <person name="Lavin J.L."/>
            <person name="Lee S."/>
            <person name="Li W."/>
            <person name="Lindquist E."/>
            <person name="Lopez-Garcia S."/>
            <person name="Luque E.M."/>
            <person name="Marcos A.T."/>
            <person name="Martin J."/>
            <person name="McCluskey K."/>
            <person name="Medina H.R."/>
            <person name="Miralles-Duran A."/>
            <person name="Miyazaki A."/>
            <person name="Munoz-Torres E."/>
            <person name="Oguiza J.A."/>
            <person name="Ohm R."/>
            <person name="Olmedo M."/>
            <person name="Orejas M."/>
            <person name="Ortiz-Castellanos L."/>
            <person name="Pisabarro A.G."/>
            <person name="Rodriguez-Romero J."/>
            <person name="Ruiz-Herrera J."/>
            <person name="Ruiz-Vazquez R."/>
            <person name="Sanz C."/>
            <person name="Schackwitz W."/>
            <person name="Schmutz J."/>
            <person name="Shahriari M."/>
            <person name="Shelest E."/>
            <person name="Silva-Franco F."/>
            <person name="Soanes D."/>
            <person name="Syed K."/>
            <person name="Tagua V.G."/>
            <person name="Talbot N.J."/>
            <person name="Thon M."/>
            <person name="De vries R.P."/>
            <person name="Wiebenga A."/>
            <person name="Yadav J.S."/>
            <person name="Braun E.L."/>
            <person name="Baker S."/>
            <person name="Garre V."/>
            <person name="Horwitz B."/>
            <person name="Torres-Martinez S."/>
            <person name="Idnurm A."/>
            <person name="Herrera-Estrella A."/>
            <person name="Gabaldon T."/>
            <person name="Grigoriev I.V."/>
        </authorList>
    </citation>
    <scope>NUCLEOTIDE SEQUENCE [LARGE SCALE GENOMIC DNA]</scope>
    <source>
        <strain evidence="3">NRRL 1555(-)</strain>
    </source>
</reference>
<dbReference type="AlphaFoldDB" id="A0A162TU00"/>
<name>A0A162TU00_PHYB8</name>
<gene>
    <name evidence="2" type="ORF">PHYBLDRAFT_70538</name>
</gene>
<dbReference type="Proteomes" id="UP000077315">
    <property type="component" value="Unassembled WGS sequence"/>
</dbReference>
<protein>
    <submittedName>
        <fullName evidence="2">Uncharacterized protein</fullName>
    </submittedName>
</protein>
<keyword evidence="3" id="KW-1185">Reference proteome</keyword>
<feature type="signal peptide" evidence="1">
    <location>
        <begin position="1"/>
        <end position="18"/>
    </location>
</feature>
<sequence length="137" mass="15875">MNLSSLLFFSFLLLGVSTRSLIYIKKFIYTLEKSPSVVQRPCPHCPYTEHPKIGYKRIVAQEQNFRYVAVTVTVAFQTQSPIKHLHRQAEVENSVAKKKNETKTNVQMLVNILKTDFRSRTKLNIFIIAIIYKQEGI</sequence>
<dbReference type="EMBL" id="KV440990">
    <property type="protein sequence ID" value="OAD69813.1"/>
    <property type="molecule type" value="Genomic_DNA"/>
</dbReference>
<evidence type="ECO:0000256" key="1">
    <source>
        <dbReference type="SAM" id="SignalP"/>
    </source>
</evidence>
<evidence type="ECO:0000313" key="2">
    <source>
        <dbReference type="EMBL" id="OAD69813.1"/>
    </source>
</evidence>
<organism evidence="2 3">
    <name type="scientific">Phycomyces blakesleeanus (strain ATCC 8743b / DSM 1359 / FGSC 10004 / NBRC 33097 / NRRL 1555)</name>
    <dbReference type="NCBI Taxonomy" id="763407"/>
    <lineage>
        <taxon>Eukaryota</taxon>
        <taxon>Fungi</taxon>
        <taxon>Fungi incertae sedis</taxon>
        <taxon>Mucoromycota</taxon>
        <taxon>Mucoromycotina</taxon>
        <taxon>Mucoromycetes</taxon>
        <taxon>Mucorales</taxon>
        <taxon>Phycomycetaceae</taxon>
        <taxon>Phycomyces</taxon>
    </lineage>
</organism>
<feature type="chain" id="PRO_5007839946" evidence="1">
    <location>
        <begin position="19"/>
        <end position="137"/>
    </location>
</feature>
<dbReference type="InParanoid" id="A0A162TU00"/>
<dbReference type="GeneID" id="29003200"/>
<evidence type="ECO:0000313" key="3">
    <source>
        <dbReference type="Proteomes" id="UP000077315"/>
    </source>
</evidence>
<proteinExistence type="predicted"/>
<accession>A0A162TU00</accession>
<dbReference type="RefSeq" id="XP_018287853.1">
    <property type="nucleotide sequence ID" value="XM_018442294.1"/>
</dbReference>